<sequence>MPQNREPDTGGNRRVAVVYRDETTGPADGDDTAAMAALLRGSSWNFDVVTAGPEGELGVREALQLPGVVLYGQPGGSGDDESAFRRQRRDKGAIRRFVASGGRYLGICMGGYLAEPGFFNLFPGRVHEYYSSKGALVDSDEPALVPVHWRGETREMYFQDGGYIVPRRRSAETVNVLARYGNGPIAAATAPFGDGMVGVCGPHPEAPPEWFRNADLRCPDPADDLGRDLIDSLMTAPLTT</sequence>
<gene>
    <name evidence="1" type="ORF">EV383_3021</name>
</gene>
<dbReference type="SUPFAM" id="SSF52317">
    <property type="entry name" value="Class I glutamine amidotransferase-like"/>
    <property type="match status" value="1"/>
</dbReference>
<dbReference type="RefSeq" id="WP_130290483.1">
    <property type="nucleotide sequence ID" value="NZ_SHKL01000001.1"/>
</dbReference>
<evidence type="ECO:0000313" key="2">
    <source>
        <dbReference type="Proteomes" id="UP000291591"/>
    </source>
</evidence>
<evidence type="ECO:0000313" key="1">
    <source>
        <dbReference type="EMBL" id="RZT86132.1"/>
    </source>
</evidence>
<evidence type="ECO:0008006" key="3">
    <source>
        <dbReference type="Google" id="ProtNLM"/>
    </source>
</evidence>
<organism evidence="1 2">
    <name type="scientific">Pseudonocardia sediminis</name>
    <dbReference type="NCBI Taxonomy" id="1397368"/>
    <lineage>
        <taxon>Bacteria</taxon>
        <taxon>Bacillati</taxon>
        <taxon>Actinomycetota</taxon>
        <taxon>Actinomycetes</taxon>
        <taxon>Pseudonocardiales</taxon>
        <taxon>Pseudonocardiaceae</taxon>
        <taxon>Pseudonocardia</taxon>
    </lineage>
</organism>
<proteinExistence type="predicted"/>
<name>A0A4Q7UW24_PSEST</name>
<accession>A0A4Q7UW24</accession>
<dbReference type="EMBL" id="SHKL01000001">
    <property type="protein sequence ID" value="RZT86132.1"/>
    <property type="molecule type" value="Genomic_DNA"/>
</dbReference>
<dbReference type="InterPro" id="IPR029062">
    <property type="entry name" value="Class_I_gatase-like"/>
</dbReference>
<reference evidence="1 2" key="1">
    <citation type="submission" date="2019-02" db="EMBL/GenBank/DDBJ databases">
        <title>Sequencing the genomes of 1000 actinobacteria strains.</title>
        <authorList>
            <person name="Klenk H.-P."/>
        </authorList>
    </citation>
    <scope>NUCLEOTIDE SEQUENCE [LARGE SCALE GENOMIC DNA]</scope>
    <source>
        <strain evidence="1 2">DSM 45779</strain>
    </source>
</reference>
<comment type="caution">
    <text evidence="1">The sequence shown here is derived from an EMBL/GenBank/DDBJ whole genome shotgun (WGS) entry which is preliminary data.</text>
</comment>
<protein>
    <recommendedName>
        <fullName evidence="3">Biotin-protein ligase N-terminal domain-containing protein</fullName>
    </recommendedName>
</protein>
<dbReference type="OrthoDB" id="20888at2"/>
<dbReference type="Proteomes" id="UP000291591">
    <property type="component" value="Unassembled WGS sequence"/>
</dbReference>
<dbReference type="Gene3D" id="3.40.50.880">
    <property type="match status" value="1"/>
</dbReference>
<keyword evidence="2" id="KW-1185">Reference proteome</keyword>
<dbReference type="AlphaFoldDB" id="A0A4Q7UW24"/>